<reference evidence="1 2" key="1">
    <citation type="submission" date="2019-02" db="EMBL/GenBank/DDBJ databases">
        <title>Genome sequencing of the rare red list fungi Phellinidium pouzarii.</title>
        <authorList>
            <person name="Buettner E."/>
            <person name="Kellner H."/>
        </authorList>
    </citation>
    <scope>NUCLEOTIDE SEQUENCE [LARGE SCALE GENOMIC DNA]</scope>
    <source>
        <strain evidence="1 2">DSM 108285</strain>
    </source>
</reference>
<evidence type="ECO:0000313" key="1">
    <source>
        <dbReference type="EMBL" id="THH07894.1"/>
    </source>
</evidence>
<organism evidence="1 2">
    <name type="scientific">Phellinidium pouzarii</name>
    <dbReference type="NCBI Taxonomy" id="167371"/>
    <lineage>
        <taxon>Eukaryota</taxon>
        <taxon>Fungi</taxon>
        <taxon>Dikarya</taxon>
        <taxon>Basidiomycota</taxon>
        <taxon>Agaricomycotina</taxon>
        <taxon>Agaricomycetes</taxon>
        <taxon>Hymenochaetales</taxon>
        <taxon>Hymenochaetaceae</taxon>
        <taxon>Phellinidium</taxon>
    </lineage>
</organism>
<keyword evidence="2" id="KW-1185">Reference proteome</keyword>
<proteinExistence type="predicted"/>
<dbReference type="OrthoDB" id="107110at2759"/>
<gene>
    <name evidence="1" type="ORF">EW145_g3079</name>
</gene>
<comment type="caution">
    <text evidence="1">The sequence shown here is derived from an EMBL/GenBank/DDBJ whole genome shotgun (WGS) entry which is preliminary data.</text>
</comment>
<dbReference type="AlphaFoldDB" id="A0A4S4L8P8"/>
<name>A0A4S4L8P8_9AGAM</name>
<sequence length="94" mass="10441">MARGAGVICANSQSGVDDLLLYCYRDKNLGRDNIGVIEFQMKNDMQYGKTIHPYLFDAMDPFHIGVFDDECDELPDGPMPVIRIVAALASKEIS</sequence>
<evidence type="ECO:0000313" key="2">
    <source>
        <dbReference type="Proteomes" id="UP000308199"/>
    </source>
</evidence>
<protein>
    <submittedName>
        <fullName evidence="1">Uncharacterized protein</fullName>
    </submittedName>
</protein>
<accession>A0A4S4L8P8</accession>
<dbReference type="EMBL" id="SGPK01000122">
    <property type="protein sequence ID" value="THH07894.1"/>
    <property type="molecule type" value="Genomic_DNA"/>
</dbReference>
<dbReference type="Proteomes" id="UP000308199">
    <property type="component" value="Unassembled WGS sequence"/>
</dbReference>